<sequence length="81" mass="9764">MQDSRVKQILIPYRAQFTTDYLPDLLHDIEASTKPIKLHNPGPRDQLNQLIEPFLWDRRAVRIQKYFPTKNEMFRRTLQLV</sequence>
<reference evidence="1" key="2">
    <citation type="submission" date="2013-04" db="UniProtKB">
        <authorList>
            <consortium name="EnsemblPlants"/>
        </authorList>
    </citation>
    <scope>IDENTIFICATION</scope>
</reference>
<name>J3MYN5_ORYBR</name>
<evidence type="ECO:0000313" key="2">
    <source>
        <dbReference type="Proteomes" id="UP000006038"/>
    </source>
</evidence>
<keyword evidence="2" id="KW-1185">Reference proteome</keyword>
<evidence type="ECO:0000313" key="1">
    <source>
        <dbReference type="EnsemblPlants" id="OB09G21140.1"/>
    </source>
</evidence>
<protein>
    <submittedName>
        <fullName evidence="1">Uncharacterized protein</fullName>
    </submittedName>
</protein>
<dbReference type="HOGENOM" id="CLU_2577699_0_0_1"/>
<accession>J3MYN5</accession>
<proteinExistence type="predicted"/>
<dbReference type="Proteomes" id="UP000006038">
    <property type="component" value="Chromosome 9"/>
</dbReference>
<reference evidence="1" key="1">
    <citation type="journal article" date="2013" name="Nat. Commun.">
        <title>Whole-genome sequencing of Oryza brachyantha reveals mechanisms underlying Oryza genome evolution.</title>
        <authorList>
            <person name="Chen J."/>
            <person name="Huang Q."/>
            <person name="Gao D."/>
            <person name="Wang J."/>
            <person name="Lang Y."/>
            <person name="Liu T."/>
            <person name="Li B."/>
            <person name="Bai Z."/>
            <person name="Luis Goicoechea J."/>
            <person name="Liang C."/>
            <person name="Chen C."/>
            <person name="Zhang W."/>
            <person name="Sun S."/>
            <person name="Liao Y."/>
            <person name="Zhang X."/>
            <person name="Yang L."/>
            <person name="Song C."/>
            <person name="Wang M."/>
            <person name="Shi J."/>
            <person name="Liu G."/>
            <person name="Liu J."/>
            <person name="Zhou H."/>
            <person name="Zhou W."/>
            <person name="Yu Q."/>
            <person name="An N."/>
            <person name="Chen Y."/>
            <person name="Cai Q."/>
            <person name="Wang B."/>
            <person name="Liu B."/>
            <person name="Min J."/>
            <person name="Huang Y."/>
            <person name="Wu H."/>
            <person name="Li Z."/>
            <person name="Zhang Y."/>
            <person name="Yin Y."/>
            <person name="Song W."/>
            <person name="Jiang J."/>
            <person name="Jackson S.A."/>
            <person name="Wing R.A."/>
            <person name="Wang J."/>
            <person name="Chen M."/>
        </authorList>
    </citation>
    <scope>NUCLEOTIDE SEQUENCE [LARGE SCALE GENOMIC DNA]</scope>
    <source>
        <strain evidence="1">cv. IRGC 101232</strain>
    </source>
</reference>
<dbReference type="EnsemblPlants" id="OB09G21140.1">
    <property type="protein sequence ID" value="OB09G21140.1"/>
    <property type="gene ID" value="OB09G21140"/>
</dbReference>
<dbReference type="AlphaFoldDB" id="J3MYN5"/>
<organism evidence="1">
    <name type="scientific">Oryza brachyantha</name>
    <name type="common">malo sina</name>
    <dbReference type="NCBI Taxonomy" id="4533"/>
    <lineage>
        <taxon>Eukaryota</taxon>
        <taxon>Viridiplantae</taxon>
        <taxon>Streptophyta</taxon>
        <taxon>Embryophyta</taxon>
        <taxon>Tracheophyta</taxon>
        <taxon>Spermatophyta</taxon>
        <taxon>Magnoliopsida</taxon>
        <taxon>Liliopsida</taxon>
        <taxon>Poales</taxon>
        <taxon>Poaceae</taxon>
        <taxon>BOP clade</taxon>
        <taxon>Oryzoideae</taxon>
        <taxon>Oryzeae</taxon>
        <taxon>Oryzinae</taxon>
        <taxon>Oryza</taxon>
    </lineage>
</organism>
<dbReference type="Gramene" id="OB09G21140.1">
    <property type="protein sequence ID" value="OB09G21140.1"/>
    <property type="gene ID" value="OB09G21140"/>
</dbReference>